<dbReference type="EMBL" id="BAAAQB010000029">
    <property type="protein sequence ID" value="GAA2135453.1"/>
    <property type="molecule type" value="Genomic_DNA"/>
</dbReference>
<evidence type="ECO:0008006" key="4">
    <source>
        <dbReference type="Google" id="ProtNLM"/>
    </source>
</evidence>
<proteinExistence type="predicted"/>
<feature type="transmembrane region" description="Helical" evidence="1">
    <location>
        <begin position="125"/>
        <end position="146"/>
    </location>
</feature>
<feature type="transmembrane region" description="Helical" evidence="1">
    <location>
        <begin position="153"/>
        <end position="172"/>
    </location>
</feature>
<name>A0ABP5KPH1_9MICC</name>
<feature type="transmembrane region" description="Helical" evidence="1">
    <location>
        <begin position="259"/>
        <end position="287"/>
    </location>
</feature>
<feature type="transmembrane region" description="Helical" evidence="1">
    <location>
        <begin position="209"/>
        <end position="229"/>
    </location>
</feature>
<feature type="transmembrane region" description="Helical" evidence="1">
    <location>
        <begin position="101"/>
        <end position="119"/>
    </location>
</feature>
<organism evidence="2 3">
    <name type="scientific">Arthrobacter humicola</name>
    <dbReference type="NCBI Taxonomy" id="409291"/>
    <lineage>
        <taxon>Bacteria</taxon>
        <taxon>Bacillati</taxon>
        <taxon>Actinomycetota</taxon>
        <taxon>Actinomycetes</taxon>
        <taxon>Micrococcales</taxon>
        <taxon>Micrococcaceae</taxon>
        <taxon>Arthrobacter</taxon>
    </lineage>
</organism>
<gene>
    <name evidence="2" type="ORF">GCM10009825_19730</name>
</gene>
<keyword evidence="1" id="KW-0812">Transmembrane</keyword>
<sequence length="509" mass="54341">MDVGAKGLAAASNAQDRDTRTGTRAYVRSLGKWVPVSLLVIWVALLPRIIPGTSSDRGIFVSVAERLLAGDTLYRDVWDNKDPLFYYSLALGRTISPYADILLELTWIVSAGTAVYVLARKLGCNAPGALFAAFGMTPLILTGGLYRPGYTHLPGTALVLLVLAATVSRRFAAAGFLLAILACLKLVMLPIALLLILTVITLRKEWRALVPGSAAFALCAAALAGLLYARGELFPYLQAQLANVSYSQGDLVDERWGSFVGHLMLVASIDAVVVATAVAGAIVWVFAENRLAGGTRPVERRSLMLWACAATALVAALVVLGFTGMWDHHGQVLYVPAILVGVGAVQRFQSGFNVRSKLHMAALVGLIVALSGPTAPLRYGGAALISGPRSLAALNDVSAEARAVLSVGPSGTYARLGANDDDGHAYGLRDWKLACPRFQQYAFDTAEVLNSVAECLPRAEVILLSPAAGPKDGDPTWNAYWAKVESTLRDGYACEKWQDERICTRRDGK</sequence>
<feature type="transmembrane region" description="Helical" evidence="1">
    <location>
        <begin position="332"/>
        <end position="348"/>
    </location>
</feature>
<feature type="transmembrane region" description="Helical" evidence="1">
    <location>
        <begin position="178"/>
        <end position="202"/>
    </location>
</feature>
<dbReference type="Proteomes" id="UP001500102">
    <property type="component" value="Unassembled WGS sequence"/>
</dbReference>
<keyword evidence="3" id="KW-1185">Reference proteome</keyword>
<feature type="transmembrane region" description="Helical" evidence="1">
    <location>
        <begin position="33"/>
        <end position="50"/>
    </location>
</feature>
<feature type="transmembrane region" description="Helical" evidence="1">
    <location>
        <begin position="360"/>
        <end position="379"/>
    </location>
</feature>
<evidence type="ECO:0000256" key="1">
    <source>
        <dbReference type="SAM" id="Phobius"/>
    </source>
</evidence>
<keyword evidence="1" id="KW-1133">Transmembrane helix</keyword>
<keyword evidence="1" id="KW-0472">Membrane</keyword>
<evidence type="ECO:0000313" key="3">
    <source>
        <dbReference type="Proteomes" id="UP001500102"/>
    </source>
</evidence>
<feature type="transmembrane region" description="Helical" evidence="1">
    <location>
        <begin position="303"/>
        <end position="326"/>
    </location>
</feature>
<evidence type="ECO:0000313" key="2">
    <source>
        <dbReference type="EMBL" id="GAA2135453.1"/>
    </source>
</evidence>
<accession>A0ABP5KPH1</accession>
<reference evidence="3" key="1">
    <citation type="journal article" date="2019" name="Int. J. Syst. Evol. Microbiol.">
        <title>The Global Catalogue of Microorganisms (GCM) 10K type strain sequencing project: providing services to taxonomists for standard genome sequencing and annotation.</title>
        <authorList>
            <consortium name="The Broad Institute Genomics Platform"/>
            <consortium name="The Broad Institute Genome Sequencing Center for Infectious Disease"/>
            <person name="Wu L."/>
            <person name="Ma J."/>
        </authorList>
    </citation>
    <scope>NUCLEOTIDE SEQUENCE [LARGE SCALE GENOMIC DNA]</scope>
    <source>
        <strain evidence="3">JCM 15921</strain>
    </source>
</reference>
<protein>
    <recommendedName>
        <fullName evidence="4">Glycosyltransferase RgtA/B/C/D-like domain-containing protein</fullName>
    </recommendedName>
</protein>
<comment type="caution">
    <text evidence="2">The sequence shown here is derived from an EMBL/GenBank/DDBJ whole genome shotgun (WGS) entry which is preliminary data.</text>
</comment>